<keyword evidence="1" id="KW-0175">Coiled coil</keyword>
<protein>
    <submittedName>
        <fullName evidence="3">Uncharacterized protein</fullName>
    </submittedName>
</protein>
<reference evidence="3 4" key="1">
    <citation type="journal article" date="2018" name="Nat. Biotechnol.">
        <title>A standardized bacterial taxonomy based on genome phylogeny substantially revises the tree of life.</title>
        <authorList>
            <person name="Parks D.H."/>
            <person name="Chuvochina M."/>
            <person name="Waite D.W."/>
            <person name="Rinke C."/>
            <person name="Skarshewski A."/>
            <person name="Chaumeil P.A."/>
            <person name="Hugenholtz P."/>
        </authorList>
    </citation>
    <scope>NUCLEOTIDE SEQUENCE [LARGE SCALE GENOMIC DNA]</scope>
    <source>
        <strain evidence="3">UBA11978</strain>
    </source>
</reference>
<keyword evidence="2" id="KW-0812">Transmembrane</keyword>
<sequence>MSEAEINERIAALEQRNTDQERRLAVIELKLDRLLEYSAYGKSSIRILITVGSVLSAVAAAAAYVWDKLH</sequence>
<gene>
    <name evidence="3" type="ORF">DCW74_14360</name>
</gene>
<proteinExistence type="predicted"/>
<feature type="coiled-coil region" evidence="1">
    <location>
        <begin position="3"/>
        <end position="30"/>
    </location>
</feature>
<evidence type="ECO:0000313" key="4">
    <source>
        <dbReference type="Proteomes" id="UP000263517"/>
    </source>
</evidence>
<evidence type="ECO:0000313" key="3">
    <source>
        <dbReference type="EMBL" id="HAW76902.1"/>
    </source>
</evidence>
<accession>A0A350P6I5</accession>
<evidence type="ECO:0000256" key="1">
    <source>
        <dbReference type="SAM" id="Coils"/>
    </source>
</evidence>
<dbReference type="Proteomes" id="UP000263517">
    <property type="component" value="Unassembled WGS sequence"/>
</dbReference>
<keyword evidence="2" id="KW-0472">Membrane</keyword>
<comment type="caution">
    <text evidence="3">The sequence shown here is derived from an EMBL/GenBank/DDBJ whole genome shotgun (WGS) entry which is preliminary data.</text>
</comment>
<dbReference type="EMBL" id="DNAN01000505">
    <property type="protein sequence ID" value="HAW76902.1"/>
    <property type="molecule type" value="Genomic_DNA"/>
</dbReference>
<dbReference type="AlphaFoldDB" id="A0A350P6I5"/>
<feature type="transmembrane region" description="Helical" evidence="2">
    <location>
        <begin position="47"/>
        <end position="66"/>
    </location>
</feature>
<keyword evidence="2" id="KW-1133">Transmembrane helix</keyword>
<evidence type="ECO:0000256" key="2">
    <source>
        <dbReference type="SAM" id="Phobius"/>
    </source>
</evidence>
<organism evidence="3 4">
    <name type="scientific">Alteromonas australica</name>
    <dbReference type="NCBI Taxonomy" id="589873"/>
    <lineage>
        <taxon>Bacteria</taxon>
        <taxon>Pseudomonadati</taxon>
        <taxon>Pseudomonadota</taxon>
        <taxon>Gammaproteobacteria</taxon>
        <taxon>Alteromonadales</taxon>
        <taxon>Alteromonadaceae</taxon>
        <taxon>Alteromonas/Salinimonas group</taxon>
        <taxon>Alteromonas</taxon>
    </lineage>
</organism>
<name>A0A350P6I5_9ALTE</name>